<dbReference type="GO" id="GO:0030313">
    <property type="term" value="C:cell envelope"/>
    <property type="evidence" value="ECO:0007669"/>
    <property type="project" value="UniProtKB-SubCell"/>
</dbReference>
<dbReference type="SMART" id="SM00062">
    <property type="entry name" value="PBPb"/>
    <property type="match status" value="1"/>
</dbReference>
<evidence type="ECO:0000256" key="4">
    <source>
        <dbReference type="RuleBase" id="RU003744"/>
    </source>
</evidence>
<accession>A0A7C9VGV4</accession>
<evidence type="ECO:0000256" key="2">
    <source>
        <dbReference type="ARBA" id="ARBA00010333"/>
    </source>
</evidence>
<dbReference type="SUPFAM" id="SSF53850">
    <property type="entry name" value="Periplasmic binding protein-like II"/>
    <property type="match status" value="1"/>
</dbReference>
<evidence type="ECO:0000256" key="1">
    <source>
        <dbReference type="ARBA" id="ARBA00004196"/>
    </source>
</evidence>
<dbReference type="InterPro" id="IPR001638">
    <property type="entry name" value="Solute-binding_3/MltF_N"/>
</dbReference>
<dbReference type="InterPro" id="IPR018313">
    <property type="entry name" value="SBP_3_CS"/>
</dbReference>
<gene>
    <name evidence="6" type="ORF">G6N74_29275</name>
</gene>
<feature type="domain" description="Solute-binding protein family 3/N-terminal" evidence="5">
    <location>
        <begin position="9"/>
        <end position="239"/>
    </location>
</feature>
<dbReference type="EMBL" id="JAAKZG010000027">
    <property type="protein sequence ID" value="NGN45149.1"/>
    <property type="molecule type" value="Genomic_DNA"/>
</dbReference>
<dbReference type="RefSeq" id="WP_165121523.1">
    <property type="nucleotide sequence ID" value="NZ_JAAKZG010000027.1"/>
</dbReference>
<dbReference type="AlphaFoldDB" id="A0A7C9VGV4"/>
<comment type="caution">
    <text evidence="6">The sequence shown here is derived from an EMBL/GenBank/DDBJ whole genome shotgun (WGS) entry which is preliminary data.</text>
</comment>
<keyword evidence="3" id="KW-0732">Signal</keyword>
<dbReference type="PANTHER" id="PTHR35936:SF19">
    <property type="entry name" value="AMINO-ACID-BINDING PROTEIN YXEM-RELATED"/>
    <property type="match status" value="1"/>
</dbReference>
<sequence>MTIDALTDCITYAYIDEPPFGYLGPAGEAEGYDIDIARYVASEMGFDAFKAQMVSFGELAEGVSANRWMINTAMFTTAERSKVVSFSRPIWRLKDGFAMRREDGLDIENYEDLALRKNLRVGAVRGNVQVQLALEAGLNPANLTLFKTQAEVFDQIMNNNIDVYPGAALAHRRFISRAGLTGLENRSVARDELPGGQAFGAFSFNKEAVGFASAFDDKLDAFLGSKEHRAIAGRHGLDDWEALLAPA</sequence>
<organism evidence="6 7">
    <name type="scientific">Mesorhizobium zhangyense</name>
    <dbReference type="NCBI Taxonomy" id="1776730"/>
    <lineage>
        <taxon>Bacteria</taxon>
        <taxon>Pseudomonadati</taxon>
        <taxon>Pseudomonadota</taxon>
        <taxon>Alphaproteobacteria</taxon>
        <taxon>Hyphomicrobiales</taxon>
        <taxon>Phyllobacteriaceae</taxon>
        <taxon>Mesorhizobium</taxon>
    </lineage>
</organism>
<keyword evidence="7" id="KW-1185">Reference proteome</keyword>
<evidence type="ECO:0000259" key="5">
    <source>
        <dbReference type="SMART" id="SM00062"/>
    </source>
</evidence>
<dbReference type="Pfam" id="PF00497">
    <property type="entry name" value="SBP_bac_3"/>
    <property type="match status" value="1"/>
</dbReference>
<comment type="subcellular location">
    <subcellularLocation>
        <location evidence="1">Cell envelope</location>
    </subcellularLocation>
</comment>
<name>A0A7C9VGV4_9HYPH</name>
<dbReference type="PROSITE" id="PS01039">
    <property type="entry name" value="SBP_BACTERIAL_3"/>
    <property type="match status" value="1"/>
</dbReference>
<comment type="similarity">
    <text evidence="2 4">Belongs to the bacterial solute-binding protein 3 family.</text>
</comment>
<protein>
    <submittedName>
        <fullName evidence="6">Transporter substrate-binding domain-containing protein</fullName>
    </submittedName>
</protein>
<dbReference type="Proteomes" id="UP000481252">
    <property type="component" value="Unassembled WGS sequence"/>
</dbReference>
<reference evidence="6 7" key="1">
    <citation type="submission" date="2020-02" db="EMBL/GenBank/DDBJ databases">
        <title>Genome sequence of the type strain CGMCC 1.15528 of Mesorhizobium zhangyense.</title>
        <authorList>
            <person name="Gao J."/>
            <person name="Sun J."/>
        </authorList>
    </citation>
    <scope>NUCLEOTIDE SEQUENCE [LARGE SCALE GENOMIC DNA]</scope>
    <source>
        <strain evidence="6 7">CGMCC 1.15528</strain>
    </source>
</reference>
<dbReference type="PANTHER" id="PTHR35936">
    <property type="entry name" value="MEMBRANE-BOUND LYTIC MUREIN TRANSGLYCOSYLASE F"/>
    <property type="match status" value="1"/>
</dbReference>
<dbReference type="Gene3D" id="3.40.190.10">
    <property type="entry name" value="Periplasmic binding protein-like II"/>
    <property type="match status" value="2"/>
</dbReference>
<evidence type="ECO:0000256" key="3">
    <source>
        <dbReference type="ARBA" id="ARBA00022729"/>
    </source>
</evidence>
<proteinExistence type="inferred from homology"/>
<evidence type="ECO:0000313" key="6">
    <source>
        <dbReference type="EMBL" id="NGN45149.1"/>
    </source>
</evidence>
<evidence type="ECO:0000313" key="7">
    <source>
        <dbReference type="Proteomes" id="UP000481252"/>
    </source>
</evidence>